<dbReference type="InterPro" id="IPR038545">
    <property type="entry name" value="Znf_DBF_sf"/>
</dbReference>
<dbReference type="InterPro" id="IPR036420">
    <property type="entry name" value="BRCT_dom_sf"/>
</dbReference>
<dbReference type="Pfam" id="PF08630">
    <property type="entry name" value="Dfp1_Him1_M"/>
    <property type="match status" value="1"/>
</dbReference>
<evidence type="ECO:0000256" key="1">
    <source>
        <dbReference type="ARBA" id="ARBA00022723"/>
    </source>
</evidence>
<feature type="compositionally biased region" description="Polar residues" evidence="6">
    <location>
        <begin position="8"/>
        <end position="29"/>
    </location>
</feature>
<keyword evidence="3" id="KW-0862">Zinc</keyword>
<dbReference type="GO" id="GO:0010571">
    <property type="term" value="P:positive regulation of nuclear cell cycle DNA replication"/>
    <property type="evidence" value="ECO:0007669"/>
    <property type="project" value="TreeGrafter"/>
</dbReference>
<accession>A0A9P7GP41</accession>
<reference evidence="9" key="1">
    <citation type="submission" date="2021-02" db="EMBL/GenBank/DDBJ databases">
        <authorList>
            <person name="Nieuwenhuis M."/>
            <person name="Van De Peppel L.J.J."/>
        </authorList>
    </citation>
    <scope>NUCLEOTIDE SEQUENCE</scope>
    <source>
        <strain evidence="9">D49</strain>
    </source>
</reference>
<dbReference type="GO" id="GO:1901987">
    <property type="term" value="P:regulation of cell cycle phase transition"/>
    <property type="evidence" value="ECO:0007669"/>
    <property type="project" value="TreeGrafter"/>
</dbReference>
<evidence type="ECO:0000259" key="7">
    <source>
        <dbReference type="PROSITE" id="PS50172"/>
    </source>
</evidence>
<feature type="domain" description="BRCT" evidence="7">
    <location>
        <begin position="86"/>
        <end position="139"/>
    </location>
</feature>
<gene>
    <name evidence="9" type="ORF">H0H81_011842</name>
</gene>
<feature type="region of interest" description="Disordered" evidence="6">
    <location>
        <begin position="542"/>
        <end position="569"/>
    </location>
</feature>
<dbReference type="CDD" id="cd00027">
    <property type="entry name" value="BRCT"/>
    <property type="match status" value="1"/>
</dbReference>
<dbReference type="InterPro" id="IPR051590">
    <property type="entry name" value="Replication_Regulatory_Kinase"/>
</dbReference>
<dbReference type="InterPro" id="IPR001357">
    <property type="entry name" value="BRCT_dom"/>
</dbReference>
<dbReference type="EMBL" id="JABCKI010000042">
    <property type="protein sequence ID" value="KAG5653616.1"/>
    <property type="molecule type" value="Genomic_DNA"/>
</dbReference>
<dbReference type="PANTHER" id="PTHR15375">
    <property type="entry name" value="ACTIVATOR OF S-PHASE KINASE-RELATED"/>
    <property type="match status" value="1"/>
</dbReference>
<evidence type="ECO:0000256" key="5">
    <source>
        <dbReference type="SAM" id="Coils"/>
    </source>
</evidence>
<proteinExistence type="predicted"/>
<feature type="region of interest" description="Disordered" evidence="6">
    <location>
        <begin position="1"/>
        <end position="71"/>
    </location>
</feature>
<name>A0A9P7GP41_9AGAR</name>
<dbReference type="Pfam" id="PF07535">
    <property type="entry name" value="zf-DBF"/>
    <property type="match status" value="1"/>
</dbReference>
<dbReference type="GO" id="GO:0003676">
    <property type="term" value="F:nucleic acid binding"/>
    <property type="evidence" value="ECO:0007669"/>
    <property type="project" value="InterPro"/>
</dbReference>
<dbReference type="Gene3D" id="6.10.250.3410">
    <property type="entry name" value="DBF zinc finger"/>
    <property type="match status" value="1"/>
</dbReference>
<sequence>MATLNRRPLTNRSHQSTLSPVKPQRTASTKRPRSPEPPVDPLVSRPSFKRVKATDPSPAPKTKEKQSKDARKLLEREQQKAEFKEKYTRAFPNFIFYFDELNIPPDALDMYEEMIDELGGKTVKFLDKTVTHFISNQSEPAPTGVDKENNPKSGNALKSPIKLKGRLVEDAECSNSLPTSANLSHKTWNTAKLESVLTRLLNPPTVSKSIVPPTGKKQTVSLARLLQTEAIHGTTERDPTQKRHDYKYFSRGSKFVLIEDLRGQLATIAAHEYPVSKVREGVSVKPAWPVLHCHPQARGPFVVFDDKEKRRWEKMQRAEGEHKEERKEYSNRLRQAEIMKKKAEANMRAKGTGDLRRSASMNNLRKLPCKPEDEYLLDFDGDGDNLDSAVASGFLASGATGYMAASGNSVGITSTTGATSTAGYPSRALQIPSSLNVRMKHIITSRKFPSTSAAEKENKVPPMGPPTVIPERQPMLRKSRSTNTLKLPKREEGSKPGYCESCRIKFDDFKAHVAGRKHQRFATNEANFLQLDCVLARVQRRSKTEVSNARSKQENARSYHCSSSQERNENSRNALESLCLPEQTFRYDTEDDFDML</sequence>
<evidence type="ECO:0008006" key="11">
    <source>
        <dbReference type="Google" id="ProtNLM"/>
    </source>
</evidence>
<feature type="region of interest" description="Disordered" evidence="6">
    <location>
        <begin position="136"/>
        <end position="159"/>
    </location>
</feature>
<dbReference type="PROSITE" id="PS50172">
    <property type="entry name" value="BRCT"/>
    <property type="match status" value="1"/>
</dbReference>
<keyword evidence="1" id="KW-0479">Metal-binding</keyword>
<dbReference type="SMART" id="SM00586">
    <property type="entry name" value="ZnF_DBF"/>
    <property type="match status" value="1"/>
</dbReference>
<dbReference type="Proteomes" id="UP000717328">
    <property type="component" value="Unassembled WGS sequence"/>
</dbReference>
<feature type="domain" description="DBF4-type" evidence="8">
    <location>
        <begin position="492"/>
        <end position="541"/>
    </location>
</feature>
<comment type="caution">
    <text evidence="9">The sequence shown here is derived from an EMBL/GenBank/DDBJ whole genome shotgun (WGS) entry which is preliminary data.</text>
</comment>
<dbReference type="Pfam" id="PF00533">
    <property type="entry name" value="BRCT"/>
    <property type="match status" value="1"/>
</dbReference>
<dbReference type="InterPro" id="IPR006572">
    <property type="entry name" value="Znf_DBF"/>
</dbReference>
<keyword evidence="5" id="KW-0175">Coiled coil</keyword>
<feature type="compositionally biased region" description="Basic and acidic residues" evidence="6">
    <location>
        <begin position="61"/>
        <end position="71"/>
    </location>
</feature>
<dbReference type="PANTHER" id="PTHR15375:SF26">
    <property type="entry name" value="PROTEIN CHIFFON"/>
    <property type="match status" value="1"/>
</dbReference>
<evidence type="ECO:0000259" key="8">
    <source>
        <dbReference type="PROSITE" id="PS51265"/>
    </source>
</evidence>
<keyword evidence="10" id="KW-1185">Reference proteome</keyword>
<reference evidence="9" key="2">
    <citation type="submission" date="2021-10" db="EMBL/GenBank/DDBJ databases">
        <title>Phylogenomics reveals ancestral predisposition of the termite-cultivated fungus Termitomyces towards a domesticated lifestyle.</title>
        <authorList>
            <person name="Auxier B."/>
            <person name="Grum-Grzhimaylo A."/>
            <person name="Cardenas M.E."/>
            <person name="Lodge J.D."/>
            <person name="Laessoe T."/>
            <person name="Pedersen O."/>
            <person name="Smith M.E."/>
            <person name="Kuyper T.W."/>
            <person name="Franco-Molano E.A."/>
            <person name="Baroni T.J."/>
            <person name="Aanen D.K."/>
        </authorList>
    </citation>
    <scope>NUCLEOTIDE SEQUENCE</scope>
    <source>
        <strain evidence="9">D49</strain>
    </source>
</reference>
<dbReference type="GO" id="GO:0008270">
    <property type="term" value="F:zinc ion binding"/>
    <property type="evidence" value="ECO:0007669"/>
    <property type="project" value="UniProtKB-KW"/>
</dbReference>
<feature type="region of interest" description="Disordered" evidence="6">
    <location>
        <begin position="448"/>
        <end position="471"/>
    </location>
</feature>
<dbReference type="GO" id="GO:0031431">
    <property type="term" value="C:Dbf4-dependent protein kinase complex"/>
    <property type="evidence" value="ECO:0007669"/>
    <property type="project" value="TreeGrafter"/>
</dbReference>
<evidence type="ECO:0000256" key="2">
    <source>
        <dbReference type="ARBA" id="ARBA00022771"/>
    </source>
</evidence>
<feature type="coiled-coil region" evidence="5">
    <location>
        <begin position="315"/>
        <end position="346"/>
    </location>
</feature>
<dbReference type="PROSITE" id="PS51265">
    <property type="entry name" value="ZF_DBF4"/>
    <property type="match status" value="1"/>
</dbReference>
<dbReference type="OrthoDB" id="21380at2759"/>
<evidence type="ECO:0000313" key="9">
    <source>
        <dbReference type="EMBL" id="KAG5653616.1"/>
    </source>
</evidence>
<evidence type="ECO:0000256" key="3">
    <source>
        <dbReference type="ARBA" id="ARBA00022833"/>
    </source>
</evidence>
<dbReference type="InterPro" id="IPR013939">
    <property type="entry name" value="Regulatory_Dfp1/Him1"/>
</dbReference>
<dbReference type="FunFam" id="6.10.250.3410:FF:000001">
    <property type="entry name" value="Protein DBF4 homolog A"/>
    <property type="match status" value="1"/>
</dbReference>
<dbReference type="AlphaFoldDB" id="A0A9P7GP41"/>
<evidence type="ECO:0000256" key="6">
    <source>
        <dbReference type="SAM" id="MobiDB-lite"/>
    </source>
</evidence>
<evidence type="ECO:0000313" key="10">
    <source>
        <dbReference type="Proteomes" id="UP000717328"/>
    </source>
</evidence>
<protein>
    <recommendedName>
        <fullName evidence="11">DBF4-type domain-containing protein</fullName>
    </recommendedName>
</protein>
<dbReference type="GO" id="GO:0043539">
    <property type="term" value="F:protein serine/threonine kinase activator activity"/>
    <property type="evidence" value="ECO:0007669"/>
    <property type="project" value="TreeGrafter"/>
</dbReference>
<organism evidence="9 10">
    <name type="scientific">Sphagnurus paluster</name>
    <dbReference type="NCBI Taxonomy" id="117069"/>
    <lineage>
        <taxon>Eukaryota</taxon>
        <taxon>Fungi</taxon>
        <taxon>Dikarya</taxon>
        <taxon>Basidiomycota</taxon>
        <taxon>Agaricomycotina</taxon>
        <taxon>Agaricomycetes</taxon>
        <taxon>Agaricomycetidae</taxon>
        <taxon>Agaricales</taxon>
        <taxon>Tricholomatineae</taxon>
        <taxon>Lyophyllaceae</taxon>
        <taxon>Sphagnurus</taxon>
    </lineage>
</organism>
<evidence type="ECO:0000256" key="4">
    <source>
        <dbReference type="PROSITE-ProRule" id="PRU00600"/>
    </source>
</evidence>
<dbReference type="SUPFAM" id="SSF52113">
    <property type="entry name" value="BRCT domain"/>
    <property type="match status" value="1"/>
</dbReference>
<keyword evidence="2 4" id="KW-0863">Zinc-finger</keyword>